<keyword evidence="2" id="KW-1133">Transmembrane helix</keyword>
<feature type="region of interest" description="Disordered" evidence="1">
    <location>
        <begin position="94"/>
        <end position="131"/>
    </location>
</feature>
<dbReference type="RefSeq" id="WP_322454802.1">
    <property type="nucleotide sequence ID" value="NZ_CP141059.1"/>
</dbReference>
<feature type="region of interest" description="Disordered" evidence="1">
    <location>
        <begin position="1"/>
        <end position="23"/>
    </location>
</feature>
<dbReference type="EMBL" id="CP141059">
    <property type="protein sequence ID" value="WQQ26075.1"/>
    <property type="molecule type" value="Genomic_DNA"/>
</dbReference>
<protein>
    <submittedName>
        <fullName evidence="3">Uncharacterized protein</fullName>
    </submittedName>
</protein>
<evidence type="ECO:0000256" key="1">
    <source>
        <dbReference type="SAM" id="MobiDB-lite"/>
    </source>
</evidence>
<sequence>MIDHDPDPGTDPLAGRDPHPREQIDLWPLHDARQALLEEIVSQPGAGSTAAPAARRVLIPVGIAAAIALVVGGAWFAVSGDDSGGEDDQVVAATSEERTASEPTTEPTTEATTPTSEPTKDRRRDKQPEVRLNGVEIGRVASLNKCLRVLDHLDAEEVEALRLRASRRKGGARYVVRLADQDVRFVARDHRCHVLQVGPKERRSR</sequence>
<evidence type="ECO:0000313" key="3">
    <source>
        <dbReference type="EMBL" id="WQQ26075.1"/>
    </source>
</evidence>
<feature type="compositionally biased region" description="Low complexity" evidence="1">
    <location>
        <begin position="101"/>
        <end position="117"/>
    </location>
</feature>
<evidence type="ECO:0000313" key="4">
    <source>
        <dbReference type="Proteomes" id="UP001327225"/>
    </source>
</evidence>
<feature type="transmembrane region" description="Helical" evidence="2">
    <location>
        <begin position="57"/>
        <end position="78"/>
    </location>
</feature>
<feature type="compositionally biased region" description="Basic and acidic residues" evidence="1">
    <location>
        <begin position="14"/>
        <end position="23"/>
    </location>
</feature>
<name>A0ABZ0ZP13_9ACTN</name>
<proteinExistence type="predicted"/>
<dbReference type="Proteomes" id="UP001327225">
    <property type="component" value="Chromosome"/>
</dbReference>
<feature type="compositionally biased region" description="Basic and acidic residues" evidence="1">
    <location>
        <begin position="118"/>
        <end position="129"/>
    </location>
</feature>
<keyword evidence="4" id="KW-1185">Reference proteome</keyword>
<keyword evidence="2" id="KW-0812">Transmembrane</keyword>
<accession>A0ABZ0ZP13</accession>
<organism evidence="3 4">
    <name type="scientific">Nocardioides bizhenqiangii</name>
    <dbReference type="NCBI Taxonomy" id="3095076"/>
    <lineage>
        <taxon>Bacteria</taxon>
        <taxon>Bacillati</taxon>
        <taxon>Actinomycetota</taxon>
        <taxon>Actinomycetes</taxon>
        <taxon>Propionibacteriales</taxon>
        <taxon>Nocardioidaceae</taxon>
        <taxon>Nocardioides</taxon>
    </lineage>
</organism>
<keyword evidence="2" id="KW-0472">Membrane</keyword>
<gene>
    <name evidence="3" type="ORF">SHK19_19180</name>
</gene>
<evidence type="ECO:0000256" key="2">
    <source>
        <dbReference type="SAM" id="Phobius"/>
    </source>
</evidence>
<reference evidence="4" key="1">
    <citation type="submission" date="2023-12" db="EMBL/GenBank/DDBJ databases">
        <title>Novel species in genus Nocardioides.</title>
        <authorList>
            <person name="Zhou H."/>
        </authorList>
    </citation>
    <scope>NUCLEOTIDE SEQUENCE [LARGE SCALE GENOMIC DNA]</scope>
    <source>
        <strain evidence="4">HM61</strain>
    </source>
</reference>